<name>A0ABP3HLR3_9BACL</name>
<organism evidence="6 7">
    <name type="scientific">Paenibacillus motobuensis</name>
    <dbReference type="NCBI Taxonomy" id="295324"/>
    <lineage>
        <taxon>Bacteria</taxon>
        <taxon>Bacillati</taxon>
        <taxon>Bacillota</taxon>
        <taxon>Bacilli</taxon>
        <taxon>Bacillales</taxon>
        <taxon>Paenibacillaceae</taxon>
        <taxon>Paenibacillus</taxon>
    </lineage>
</organism>
<dbReference type="EMBL" id="BAAACX010000002">
    <property type="protein sequence ID" value="GAA0373554.1"/>
    <property type="molecule type" value="Genomic_DNA"/>
</dbReference>
<dbReference type="RefSeq" id="WP_343855916.1">
    <property type="nucleotide sequence ID" value="NZ_BAAACX010000002.1"/>
</dbReference>
<proteinExistence type="predicted"/>
<feature type="transmembrane region" description="Helical" evidence="5">
    <location>
        <begin position="109"/>
        <end position="128"/>
    </location>
</feature>
<dbReference type="Proteomes" id="UP001500340">
    <property type="component" value="Unassembled WGS sequence"/>
</dbReference>
<gene>
    <name evidence="6" type="primary">thiX</name>
    <name evidence="6" type="ORF">GCM10008933_00700</name>
</gene>
<evidence type="ECO:0000256" key="5">
    <source>
        <dbReference type="SAM" id="Phobius"/>
    </source>
</evidence>
<protein>
    <submittedName>
        <fullName evidence="6">HMP/thiamine ABC transporter permease ThiX</fullName>
    </submittedName>
</protein>
<feature type="transmembrane region" description="Helical" evidence="5">
    <location>
        <begin position="234"/>
        <end position="254"/>
    </location>
</feature>
<dbReference type="InterPro" id="IPR003339">
    <property type="entry name" value="ABC/ECF_trnsptr_transmembrane"/>
</dbReference>
<reference evidence="7" key="1">
    <citation type="journal article" date="2019" name="Int. J. Syst. Evol. Microbiol.">
        <title>The Global Catalogue of Microorganisms (GCM) 10K type strain sequencing project: providing services to taxonomists for standard genome sequencing and annotation.</title>
        <authorList>
            <consortium name="The Broad Institute Genomics Platform"/>
            <consortium name="The Broad Institute Genome Sequencing Center for Infectious Disease"/>
            <person name="Wu L."/>
            <person name="Ma J."/>
        </authorList>
    </citation>
    <scope>NUCLEOTIDE SEQUENCE [LARGE SCALE GENOMIC DNA]</scope>
    <source>
        <strain evidence="7">JCM 12774</strain>
    </source>
</reference>
<evidence type="ECO:0000313" key="7">
    <source>
        <dbReference type="Proteomes" id="UP001500340"/>
    </source>
</evidence>
<sequence>MNQLHVDHSLRRGFGLKSIDPLSKLVALFCAALLAMHWDKPIPLLIMLVSFVGLARYGAGMSWPRLGRRLRFIAVFGLPLFIITSMAAPTGEAIGAWGPLQITIKGTEYAAAITLRMFCLFLSSIIYIESTDPKDFVTVLTTRLKLPYRFVFGVSMALTFLPLLESEGRVARQARQLRFGRKPRGVGERLRMWRGNLAAIFTGAIRRVEQTAGSMESKGFGAYPVRSFLRGVEIGIAGYTLMVISVGVTACLWFV</sequence>
<dbReference type="PANTHER" id="PTHR33514">
    <property type="entry name" value="PROTEIN ABCI12, CHLOROPLASTIC"/>
    <property type="match status" value="1"/>
</dbReference>
<keyword evidence="4 5" id="KW-0472">Membrane</keyword>
<evidence type="ECO:0000256" key="2">
    <source>
        <dbReference type="ARBA" id="ARBA00022692"/>
    </source>
</evidence>
<evidence type="ECO:0000256" key="3">
    <source>
        <dbReference type="ARBA" id="ARBA00022989"/>
    </source>
</evidence>
<feature type="transmembrane region" description="Helical" evidence="5">
    <location>
        <begin position="21"/>
        <end position="38"/>
    </location>
</feature>
<keyword evidence="7" id="KW-1185">Reference proteome</keyword>
<dbReference type="PANTHER" id="PTHR33514:SF13">
    <property type="entry name" value="PROTEIN ABCI12, CHLOROPLASTIC"/>
    <property type="match status" value="1"/>
</dbReference>
<feature type="transmembrane region" description="Helical" evidence="5">
    <location>
        <begin position="44"/>
        <end position="63"/>
    </location>
</feature>
<evidence type="ECO:0000256" key="1">
    <source>
        <dbReference type="ARBA" id="ARBA00004141"/>
    </source>
</evidence>
<dbReference type="Pfam" id="PF02361">
    <property type="entry name" value="CbiQ"/>
    <property type="match status" value="1"/>
</dbReference>
<evidence type="ECO:0000313" key="6">
    <source>
        <dbReference type="EMBL" id="GAA0373554.1"/>
    </source>
</evidence>
<dbReference type="CDD" id="cd16914">
    <property type="entry name" value="EcfT"/>
    <property type="match status" value="1"/>
</dbReference>
<feature type="transmembrane region" description="Helical" evidence="5">
    <location>
        <begin position="70"/>
        <end position="89"/>
    </location>
</feature>
<comment type="caution">
    <text evidence="6">The sequence shown here is derived from an EMBL/GenBank/DDBJ whole genome shotgun (WGS) entry which is preliminary data.</text>
</comment>
<keyword evidence="2 5" id="KW-0812">Transmembrane</keyword>
<accession>A0ABP3HLR3</accession>
<evidence type="ECO:0000256" key="4">
    <source>
        <dbReference type="ARBA" id="ARBA00023136"/>
    </source>
</evidence>
<keyword evidence="3 5" id="KW-1133">Transmembrane helix</keyword>
<comment type="subcellular location">
    <subcellularLocation>
        <location evidence="1">Membrane</location>
        <topology evidence="1">Multi-pass membrane protein</topology>
    </subcellularLocation>
</comment>